<proteinExistence type="inferred from homology"/>
<dbReference type="Pfam" id="PF04676">
    <property type="entry name" value="CwfJ_C_2"/>
    <property type="match status" value="1"/>
</dbReference>
<dbReference type="GO" id="GO:0071014">
    <property type="term" value="C:post-mRNA release spliceosomal complex"/>
    <property type="evidence" value="ECO:0007669"/>
    <property type="project" value="TreeGrafter"/>
</dbReference>
<dbReference type="OrthoDB" id="444325at2759"/>
<sequence length="521" mass="59587">MSDKQKILICGDVEGQFDLLFKRIENIHKKSGPFDLLLCVGNFFGINNKEFTPYKLGSKIVPIPTYILGPNKEEHIPLYPKDDSEIEICNNLYYLGKRGIYTDAKGVKIAYISGLSGEISNNITYTAKDASDLHDICIKGNSTFRGVDILVCSQWPSGIVEENQKLPPLHFGSDLPSYLCTKLKPRYIASGLEGIYYERSPFRCPIIGDHDTTIESVTRFIGMGRVGNPNKEKWIYALSLTPMDKMKISELLQKTTNETPCPFNYYELNNKIFKNKRKMSNQQQYFYDVTSAEENPTKQNSKKHKIQFDQSKCWFCLASPSLEKHLIINVGNLSYLAAAKGGIVDEHFLICPIEHYQSSLGQPDDVVQEINQYKIALKKFYSRKNTVPIFFERNYKTSHMQLQAVPIPSEALKELKEIFIEESAAQGFKLEELDSYNRLDQVIPPKTTYFSVEFPDGSILYTKLQGLSGFPLNFAREVLASSPILNLPNRVEWKDCILNKDQDVELVKRIRMDFEPFNFTI</sequence>
<gene>
    <name evidence="4" type="ORF">MELIAE_LOCUS5663</name>
</gene>
<evidence type="ECO:0000313" key="4">
    <source>
        <dbReference type="EMBL" id="CAH0553746.1"/>
    </source>
</evidence>
<dbReference type="AlphaFoldDB" id="A0A9P0B444"/>
<dbReference type="GO" id="GO:0061632">
    <property type="term" value="F:RNA lariat debranching enzyme activator activity"/>
    <property type="evidence" value="ECO:0007669"/>
    <property type="project" value="TreeGrafter"/>
</dbReference>
<dbReference type="InterPro" id="IPR006768">
    <property type="entry name" value="Cwf19-like_C_dom-1"/>
</dbReference>
<dbReference type="PANTHER" id="PTHR12072">
    <property type="entry name" value="CWF19, CELL CYCLE CONTROL PROTEIN"/>
    <property type="match status" value="1"/>
</dbReference>
<keyword evidence="5" id="KW-1185">Reference proteome</keyword>
<dbReference type="Pfam" id="PF04677">
    <property type="entry name" value="CwfJ_C_1"/>
    <property type="match status" value="1"/>
</dbReference>
<reference evidence="4" key="1">
    <citation type="submission" date="2021-12" db="EMBL/GenBank/DDBJ databases">
        <authorList>
            <person name="King R."/>
        </authorList>
    </citation>
    <scope>NUCLEOTIDE SEQUENCE</scope>
</reference>
<evidence type="ECO:0008006" key="6">
    <source>
        <dbReference type="Google" id="ProtNLM"/>
    </source>
</evidence>
<dbReference type="GO" id="GO:0000398">
    <property type="term" value="P:mRNA splicing, via spliceosome"/>
    <property type="evidence" value="ECO:0007669"/>
    <property type="project" value="TreeGrafter"/>
</dbReference>
<dbReference type="Proteomes" id="UP001154078">
    <property type="component" value="Chromosome 3"/>
</dbReference>
<organism evidence="4 5">
    <name type="scientific">Brassicogethes aeneus</name>
    <name type="common">Rape pollen beetle</name>
    <name type="synonym">Meligethes aeneus</name>
    <dbReference type="NCBI Taxonomy" id="1431903"/>
    <lineage>
        <taxon>Eukaryota</taxon>
        <taxon>Metazoa</taxon>
        <taxon>Ecdysozoa</taxon>
        <taxon>Arthropoda</taxon>
        <taxon>Hexapoda</taxon>
        <taxon>Insecta</taxon>
        <taxon>Pterygota</taxon>
        <taxon>Neoptera</taxon>
        <taxon>Endopterygota</taxon>
        <taxon>Coleoptera</taxon>
        <taxon>Polyphaga</taxon>
        <taxon>Cucujiformia</taxon>
        <taxon>Nitidulidae</taxon>
        <taxon>Meligethinae</taxon>
        <taxon>Brassicogethes</taxon>
    </lineage>
</organism>
<dbReference type="EMBL" id="OV121134">
    <property type="protein sequence ID" value="CAH0553746.1"/>
    <property type="molecule type" value="Genomic_DNA"/>
</dbReference>
<dbReference type="PANTHER" id="PTHR12072:SF4">
    <property type="entry name" value="CWF19-LIKE PROTEIN 1"/>
    <property type="match status" value="1"/>
</dbReference>
<evidence type="ECO:0000256" key="1">
    <source>
        <dbReference type="ARBA" id="ARBA00006795"/>
    </source>
</evidence>
<evidence type="ECO:0000259" key="2">
    <source>
        <dbReference type="Pfam" id="PF04676"/>
    </source>
</evidence>
<evidence type="ECO:0000259" key="3">
    <source>
        <dbReference type="Pfam" id="PF04677"/>
    </source>
</evidence>
<feature type="domain" description="Cwf19-like C-terminal" evidence="3">
    <location>
        <begin position="302"/>
        <end position="419"/>
    </location>
</feature>
<accession>A0A9P0B444</accession>
<dbReference type="InterPro" id="IPR006767">
    <property type="entry name" value="Cwf19-like_C_dom-2"/>
</dbReference>
<protein>
    <recommendedName>
        <fullName evidence="6">CWF19-like protein 1</fullName>
    </recommendedName>
</protein>
<feature type="domain" description="Cwf19-like protein C-terminal" evidence="2">
    <location>
        <begin position="429"/>
        <end position="520"/>
    </location>
</feature>
<dbReference type="InterPro" id="IPR040194">
    <property type="entry name" value="Cwf19-like"/>
</dbReference>
<comment type="similarity">
    <text evidence="1">Belongs to the CWF19 family.</text>
</comment>
<dbReference type="CDD" id="cd07380">
    <property type="entry name" value="MPP_CWF19_N"/>
    <property type="match status" value="1"/>
</dbReference>
<name>A0A9P0B444_BRAAE</name>
<evidence type="ECO:0000313" key="5">
    <source>
        <dbReference type="Proteomes" id="UP001154078"/>
    </source>
</evidence>